<keyword evidence="1" id="KW-0472">Membrane</keyword>
<proteinExistence type="predicted"/>
<dbReference type="PANTHER" id="PTHR11008:SF18">
    <property type="entry name" value="BCDNA.GH05536-RELATED"/>
    <property type="match status" value="1"/>
</dbReference>
<dbReference type="AlphaFoldDB" id="A0A1Y1LV42"/>
<evidence type="ECO:0000256" key="1">
    <source>
        <dbReference type="SAM" id="Phobius"/>
    </source>
</evidence>
<organism evidence="2">
    <name type="scientific">Photinus pyralis</name>
    <name type="common">Common eastern firefly</name>
    <name type="synonym">Lampyris pyralis</name>
    <dbReference type="NCBI Taxonomy" id="7054"/>
    <lineage>
        <taxon>Eukaryota</taxon>
        <taxon>Metazoa</taxon>
        <taxon>Ecdysozoa</taxon>
        <taxon>Arthropoda</taxon>
        <taxon>Hexapoda</taxon>
        <taxon>Insecta</taxon>
        <taxon>Pterygota</taxon>
        <taxon>Neoptera</taxon>
        <taxon>Endopterygota</taxon>
        <taxon>Coleoptera</taxon>
        <taxon>Polyphaga</taxon>
        <taxon>Elateriformia</taxon>
        <taxon>Elateroidea</taxon>
        <taxon>Lampyridae</taxon>
        <taxon>Lampyrinae</taxon>
        <taxon>Photinus</taxon>
    </lineage>
</organism>
<feature type="transmembrane region" description="Helical" evidence="1">
    <location>
        <begin position="41"/>
        <end position="59"/>
    </location>
</feature>
<keyword evidence="1" id="KW-1133">Transmembrane helix</keyword>
<dbReference type="InterPro" id="IPR038606">
    <property type="entry name" value="To_sf"/>
</dbReference>
<dbReference type="InterPro" id="IPR010562">
    <property type="entry name" value="Haemolymph_juvenile_hormone-bd"/>
</dbReference>
<dbReference type="PANTHER" id="PTHR11008">
    <property type="entry name" value="PROTEIN TAKEOUT-LIKE PROTEIN"/>
    <property type="match status" value="1"/>
</dbReference>
<name>A0A1Y1LV42_PHOPY</name>
<dbReference type="EMBL" id="GEZM01049610">
    <property type="protein sequence ID" value="JAV75915.1"/>
    <property type="molecule type" value="Transcribed_RNA"/>
</dbReference>
<reference evidence="2" key="1">
    <citation type="journal article" date="2016" name="Sci. Rep.">
        <title>Molecular characterization of firefly nuptial gifts: a multi-omics approach sheds light on postcopulatory sexual selection.</title>
        <authorList>
            <person name="Al-Wathiqui N."/>
            <person name="Fallon T.R."/>
            <person name="South A."/>
            <person name="Weng J.K."/>
            <person name="Lewis S.M."/>
        </authorList>
    </citation>
    <scope>NUCLEOTIDE SEQUENCE</scope>
</reference>
<dbReference type="SMART" id="SM00700">
    <property type="entry name" value="JHBP"/>
    <property type="match status" value="1"/>
</dbReference>
<dbReference type="GO" id="GO:0005615">
    <property type="term" value="C:extracellular space"/>
    <property type="evidence" value="ECO:0007669"/>
    <property type="project" value="TreeGrafter"/>
</dbReference>
<protein>
    <submittedName>
        <fullName evidence="2">Uncharacterized protein</fullName>
    </submittedName>
</protein>
<keyword evidence="1" id="KW-0812">Transmembrane</keyword>
<sequence length="282" mass="31945">MGKNRQQWTRLLEPCNFPTFNTRIKSHATVKRSGIRAMRGVTCISVIAIWIGLCTADILDNLQVCKRSSSNLNDCLKSAIESALPVLKDGLPEFGFPSLEPIKMDKWNIEPQPPLHFTKRYENIEMYNHWASQIKDVSCAIGEKDFSLKIKGYNPKIKLESDYEFVNSSFAGIDVSGKGKATYDHSGYDFDLTMRGEIVQKGGDDYLTLSSANLVMTAEKFSINFKSDNAQRDNLINTFGGLHGVIMFPLVKHDYEMMYAEAYRKLANIILDQVPYNNLFPM</sequence>
<accession>A0A1Y1LV42</accession>
<dbReference type="Gene3D" id="3.15.10.30">
    <property type="entry name" value="Haemolymph juvenile hormone binding protein"/>
    <property type="match status" value="1"/>
</dbReference>
<dbReference type="Pfam" id="PF06585">
    <property type="entry name" value="JHBP"/>
    <property type="match status" value="1"/>
</dbReference>
<evidence type="ECO:0000313" key="2">
    <source>
        <dbReference type="EMBL" id="JAV75915.1"/>
    </source>
</evidence>